<organism evidence="1 2">
    <name type="scientific">Gossypium laxum</name>
    <dbReference type="NCBI Taxonomy" id="34288"/>
    <lineage>
        <taxon>Eukaryota</taxon>
        <taxon>Viridiplantae</taxon>
        <taxon>Streptophyta</taxon>
        <taxon>Embryophyta</taxon>
        <taxon>Tracheophyta</taxon>
        <taxon>Spermatophyta</taxon>
        <taxon>Magnoliopsida</taxon>
        <taxon>eudicotyledons</taxon>
        <taxon>Gunneridae</taxon>
        <taxon>Pentapetalae</taxon>
        <taxon>rosids</taxon>
        <taxon>malvids</taxon>
        <taxon>Malvales</taxon>
        <taxon>Malvaceae</taxon>
        <taxon>Malvoideae</taxon>
        <taxon>Gossypium</taxon>
    </lineage>
</organism>
<dbReference type="EMBL" id="JABEZV010000011">
    <property type="protein sequence ID" value="MBA0725657.1"/>
    <property type="molecule type" value="Genomic_DNA"/>
</dbReference>
<dbReference type="AlphaFoldDB" id="A0A7J9ANJ2"/>
<accession>A0A7J9ANJ2</accession>
<comment type="caution">
    <text evidence="1">The sequence shown here is derived from an EMBL/GenBank/DDBJ whole genome shotgun (WGS) entry which is preliminary data.</text>
</comment>
<feature type="non-terminal residue" evidence="1">
    <location>
        <position position="1"/>
    </location>
</feature>
<evidence type="ECO:0000313" key="2">
    <source>
        <dbReference type="Proteomes" id="UP000593574"/>
    </source>
</evidence>
<protein>
    <submittedName>
        <fullName evidence="1">Uncharacterized protein</fullName>
    </submittedName>
</protein>
<reference evidence="1 2" key="1">
    <citation type="journal article" date="2019" name="Genome Biol. Evol.">
        <title>Insights into the evolution of the New World diploid cottons (Gossypium, subgenus Houzingenia) based on genome sequencing.</title>
        <authorList>
            <person name="Grover C.E."/>
            <person name="Arick M.A. 2nd"/>
            <person name="Thrash A."/>
            <person name="Conover J.L."/>
            <person name="Sanders W.S."/>
            <person name="Peterson D.G."/>
            <person name="Frelichowski J.E."/>
            <person name="Scheffler J.A."/>
            <person name="Scheffler B.E."/>
            <person name="Wendel J.F."/>
        </authorList>
    </citation>
    <scope>NUCLEOTIDE SEQUENCE [LARGE SCALE GENOMIC DNA]</scope>
    <source>
        <strain evidence="1">4</strain>
        <tissue evidence="1">Leaf</tissue>
    </source>
</reference>
<dbReference type="Proteomes" id="UP000593574">
    <property type="component" value="Unassembled WGS sequence"/>
</dbReference>
<gene>
    <name evidence="1" type="ORF">Golax_022224</name>
</gene>
<name>A0A7J9ANJ2_9ROSI</name>
<evidence type="ECO:0000313" key="1">
    <source>
        <dbReference type="EMBL" id="MBA0725657.1"/>
    </source>
</evidence>
<sequence>ESFCIRSWIAFCSLHQPASSFYEAQTGEFILEAEELLKASQGFMYKERARLYGLYPKTWKEMFLCL</sequence>
<proteinExistence type="predicted"/>
<keyword evidence="2" id="KW-1185">Reference proteome</keyword>